<feature type="compositionally biased region" description="Basic and acidic residues" evidence="10">
    <location>
        <begin position="585"/>
        <end position="595"/>
    </location>
</feature>
<keyword evidence="5" id="KW-0805">Transcription regulation</keyword>
<dbReference type="OrthoDB" id="10266330at2759"/>
<dbReference type="Pfam" id="PF00400">
    <property type="entry name" value="WD40"/>
    <property type="match status" value="5"/>
</dbReference>
<dbReference type="PROSITE" id="PS50082">
    <property type="entry name" value="WD_REPEATS_2"/>
    <property type="match status" value="5"/>
</dbReference>
<dbReference type="PRINTS" id="PR00320">
    <property type="entry name" value="GPROTEINBRPT"/>
</dbReference>
<dbReference type="KEGG" id="vde:111249449"/>
<dbReference type="InterPro" id="IPR007582">
    <property type="entry name" value="TFIID_NTD2"/>
</dbReference>
<dbReference type="PANTHER" id="PTHR19879:SF1">
    <property type="entry name" value="CANNONBALL-RELATED"/>
    <property type="match status" value="1"/>
</dbReference>
<dbReference type="PROSITE" id="PS00678">
    <property type="entry name" value="WD_REPEATS_1"/>
    <property type="match status" value="1"/>
</dbReference>
<dbReference type="InterPro" id="IPR001680">
    <property type="entry name" value="WD40_rpt"/>
</dbReference>
<feature type="region of interest" description="Disordered" evidence="10">
    <location>
        <begin position="86"/>
        <end position="154"/>
    </location>
</feature>
<dbReference type="Gene3D" id="2.130.10.10">
    <property type="entry name" value="YVTN repeat-like/Quinoprotein amine dehydrogenase"/>
    <property type="match status" value="2"/>
</dbReference>
<feature type="compositionally biased region" description="Acidic residues" evidence="10">
    <location>
        <begin position="563"/>
        <end position="573"/>
    </location>
</feature>
<dbReference type="CDD" id="cd08044">
    <property type="entry name" value="TAF5_NTD2"/>
    <property type="match status" value="1"/>
</dbReference>
<proteinExistence type="inferred from homology"/>
<feature type="repeat" description="WD" evidence="9">
    <location>
        <begin position="801"/>
        <end position="842"/>
    </location>
</feature>
<feature type="region of interest" description="Disordered" evidence="10">
    <location>
        <begin position="360"/>
        <end position="389"/>
    </location>
</feature>
<dbReference type="InterPro" id="IPR036322">
    <property type="entry name" value="WD40_repeat_dom_sf"/>
</dbReference>
<keyword evidence="3 9" id="KW-0853">WD repeat</keyword>
<evidence type="ECO:0000313" key="13">
    <source>
        <dbReference type="Proteomes" id="UP000594260"/>
    </source>
</evidence>
<feature type="domain" description="TFIID subunit TAF5 NTD2" evidence="11">
    <location>
        <begin position="388"/>
        <end position="516"/>
    </location>
</feature>
<keyword evidence="6" id="KW-0804">Transcription</keyword>
<comment type="similarity">
    <text evidence="2">Belongs to the WD repeat TAF5 family.</text>
</comment>
<feature type="region of interest" description="Disordered" evidence="10">
    <location>
        <begin position="563"/>
        <end position="608"/>
    </location>
</feature>
<dbReference type="InterPro" id="IPR020472">
    <property type="entry name" value="WD40_PAC1"/>
</dbReference>
<evidence type="ECO:0000256" key="8">
    <source>
        <dbReference type="ARBA" id="ARBA00044130"/>
    </source>
</evidence>
<comment type="subcellular location">
    <subcellularLocation>
        <location evidence="1">Nucleus</location>
    </subcellularLocation>
</comment>
<evidence type="ECO:0000256" key="4">
    <source>
        <dbReference type="ARBA" id="ARBA00022737"/>
    </source>
</evidence>
<feature type="repeat" description="WD" evidence="9">
    <location>
        <begin position="759"/>
        <end position="800"/>
    </location>
</feature>
<feature type="region of interest" description="Disordered" evidence="10">
    <location>
        <begin position="24"/>
        <end position="57"/>
    </location>
</feature>
<dbReference type="SMART" id="SM00667">
    <property type="entry name" value="LisH"/>
    <property type="match status" value="1"/>
</dbReference>
<dbReference type="PROSITE" id="PS50294">
    <property type="entry name" value="WD_REPEATS_REGION"/>
    <property type="match status" value="5"/>
</dbReference>
<organism evidence="12 13">
    <name type="scientific">Varroa destructor</name>
    <name type="common">Honeybee mite</name>
    <dbReference type="NCBI Taxonomy" id="109461"/>
    <lineage>
        <taxon>Eukaryota</taxon>
        <taxon>Metazoa</taxon>
        <taxon>Ecdysozoa</taxon>
        <taxon>Arthropoda</taxon>
        <taxon>Chelicerata</taxon>
        <taxon>Arachnida</taxon>
        <taxon>Acari</taxon>
        <taxon>Parasitiformes</taxon>
        <taxon>Mesostigmata</taxon>
        <taxon>Gamasina</taxon>
        <taxon>Dermanyssoidea</taxon>
        <taxon>Varroidae</taxon>
        <taxon>Varroa</taxon>
    </lineage>
</organism>
<dbReference type="GO" id="GO:0006367">
    <property type="term" value="P:transcription initiation at RNA polymerase II promoter"/>
    <property type="evidence" value="ECO:0007669"/>
    <property type="project" value="TreeGrafter"/>
</dbReference>
<feature type="region of interest" description="Disordered" evidence="10">
    <location>
        <begin position="292"/>
        <end position="313"/>
    </location>
</feature>
<dbReference type="Pfam" id="PF04494">
    <property type="entry name" value="TFIID_NTD2"/>
    <property type="match status" value="1"/>
</dbReference>
<keyword evidence="4" id="KW-0677">Repeat</keyword>
<feature type="repeat" description="WD" evidence="9">
    <location>
        <begin position="885"/>
        <end position="917"/>
    </location>
</feature>
<dbReference type="SUPFAM" id="SSF50978">
    <property type="entry name" value="WD40 repeat-like"/>
    <property type="match status" value="1"/>
</dbReference>
<dbReference type="AlphaFoldDB" id="A0A7M7K1D7"/>
<dbReference type="CDD" id="cd00200">
    <property type="entry name" value="WD40"/>
    <property type="match status" value="1"/>
</dbReference>
<feature type="region of interest" description="Disordered" evidence="10">
    <location>
        <begin position="233"/>
        <end position="261"/>
    </location>
</feature>
<evidence type="ECO:0000256" key="6">
    <source>
        <dbReference type="ARBA" id="ARBA00023163"/>
    </source>
</evidence>
<reference evidence="12" key="1">
    <citation type="submission" date="2021-01" db="UniProtKB">
        <authorList>
            <consortium name="EnsemblMetazoa"/>
        </authorList>
    </citation>
    <scope>IDENTIFICATION</scope>
</reference>
<evidence type="ECO:0000313" key="12">
    <source>
        <dbReference type="EnsemblMetazoa" id="XP_022659065"/>
    </source>
</evidence>
<dbReference type="SMART" id="SM00320">
    <property type="entry name" value="WD40"/>
    <property type="match status" value="6"/>
</dbReference>
<protein>
    <recommendedName>
        <fullName evidence="8">Transcription initiation factor TFIID subunit 5</fullName>
    </recommendedName>
</protein>
<dbReference type="EnsemblMetazoa" id="XM_022803330">
    <property type="protein sequence ID" value="XP_022659065"/>
    <property type="gene ID" value="LOC111249449"/>
</dbReference>
<dbReference type="PROSITE" id="PS50896">
    <property type="entry name" value="LISH"/>
    <property type="match status" value="1"/>
</dbReference>
<dbReference type="InParanoid" id="A0A7M7K1D7"/>
<evidence type="ECO:0000256" key="2">
    <source>
        <dbReference type="ARBA" id="ARBA00009435"/>
    </source>
</evidence>
<keyword evidence="13" id="KW-1185">Reference proteome</keyword>
<evidence type="ECO:0000256" key="9">
    <source>
        <dbReference type="PROSITE-ProRule" id="PRU00221"/>
    </source>
</evidence>
<dbReference type="Proteomes" id="UP000594260">
    <property type="component" value="Unplaced"/>
</dbReference>
<feature type="repeat" description="WD" evidence="9">
    <location>
        <begin position="717"/>
        <end position="758"/>
    </location>
</feature>
<evidence type="ECO:0000256" key="7">
    <source>
        <dbReference type="ARBA" id="ARBA00023242"/>
    </source>
</evidence>
<evidence type="ECO:0000256" key="3">
    <source>
        <dbReference type="ARBA" id="ARBA00022574"/>
    </source>
</evidence>
<evidence type="ECO:0000256" key="1">
    <source>
        <dbReference type="ARBA" id="ARBA00004123"/>
    </source>
</evidence>
<accession>A0A7M7K1D7</accession>
<feature type="compositionally biased region" description="Low complexity" evidence="10">
    <location>
        <begin position="96"/>
        <end position="118"/>
    </location>
</feature>
<dbReference type="InterPro" id="IPR015943">
    <property type="entry name" value="WD40/YVTN_repeat-like_dom_sf"/>
</dbReference>
<dbReference type="Gene3D" id="1.25.40.500">
    <property type="entry name" value="TFIID subunit TAF5, NTD2 domain"/>
    <property type="match status" value="1"/>
</dbReference>
<dbReference type="GeneID" id="111249449"/>
<dbReference type="PANTHER" id="PTHR19879">
    <property type="entry name" value="TRANSCRIPTION INITIATION FACTOR TFIID"/>
    <property type="match status" value="1"/>
</dbReference>
<sequence length="978" mass="105265">MWFHRFAPVLSVIVRLCIENTRRKKGAPVADDAVSTSPACGEGTARDGYHTGNISRAVSNNSYTTNAQQQQPTTTATAATTLATANVSSTGGGLSNGHSSGGSPHDSVSEGSPESSGSQALQSSDPSLPNGEAKSGQSTVAGNGGAGSEGRPTGSIAAETHVKTESPDTLASSEAMHSLVDTVIKQECLRRLSGDNNGGASLVSAVVENGTTLSNINGPCTVRPKLEENQKEIQLTESTASSQTPTNGDVPELSGQKIKTSGTSSIAATTIVSASTTVPTPTTSIAIISSSAETEKAKTTTNAGTPTKSSNEAVVVNGEKQPLHGKQIGKEASDQLSLQAVLEYLRKHNLQETEKILKRESKVSGGVAESERDEGTAGGLSGRAGAEGDPDAVEGSYAALRSFVETSLDSYRHELAAILYPCFVHMYLELVHNGHRKQADAFIERFGPLQEEYFQEDIRQLMFVHRKDQMAESQLMQNFRSGQYTVRMYRDTYNALKRFLQDKKNAAIQNIVQENIYVDVYEGIARSRQQVDAVSGSTMGEASKQLNKAKVYYGLPKEPTIIVEEEDDAGGEDGDGKPKKKKAKKDSGLSKKTRADPNAPPSNRIPLPELRDADKLDRLNALKEAAKRIRLGAGNLPSICFYTLINSHLQATAVEINDEATMMGIGLQDSRIKVFSVTPVKLKAMKSAGELETIDREADDVLYRMMDERSSADSKVLVGHQGPVTSLSFSPDKQFLLSGSEDGTIRLWSLLTWSNVVSYKGHVFPVWAVQFAPVGYYFVSCGHDRTARLWATDSYQPLRVFAGHYADVDCVQFHPNSNYVATGSTDRSVRLWDVLSGACVRHMTGHKSTIYALAFSSCGRFLCSAGGGGRILVWDVATAHLLADLWSHTDTIHRLTFSREGTILTSGGMDCAVKLWDFTKLMSEFDLDEVASNSPNVRVATDGAHDGLLLSTYPTKSTSVLALHFTRRNVLMAAGSPV</sequence>
<dbReference type="OMA" id="EEQQDWH"/>
<feature type="repeat" description="WD" evidence="9">
    <location>
        <begin position="843"/>
        <end position="884"/>
    </location>
</feature>
<dbReference type="InterPro" id="IPR006594">
    <property type="entry name" value="LisH"/>
</dbReference>
<dbReference type="RefSeq" id="XP_022659065.1">
    <property type="nucleotide sequence ID" value="XM_022803330.1"/>
</dbReference>
<dbReference type="GO" id="GO:0016251">
    <property type="term" value="F:RNA polymerase II general transcription initiation factor activity"/>
    <property type="evidence" value="ECO:0007669"/>
    <property type="project" value="TreeGrafter"/>
</dbReference>
<evidence type="ECO:0000259" key="11">
    <source>
        <dbReference type="Pfam" id="PF04494"/>
    </source>
</evidence>
<feature type="compositionally biased region" description="Polar residues" evidence="10">
    <location>
        <begin position="302"/>
        <end position="312"/>
    </location>
</feature>
<dbReference type="GO" id="GO:0005669">
    <property type="term" value="C:transcription factor TFIID complex"/>
    <property type="evidence" value="ECO:0007669"/>
    <property type="project" value="TreeGrafter"/>
</dbReference>
<dbReference type="InterPro" id="IPR037264">
    <property type="entry name" value="TFIID_NTD2_sf"/>
</dbReference>
<evidence type="ECO:0000256" key="10">
    <source>
        <dbReference type="SAM" id="MobiDB-lite"/>
    </source>
</evidence>
<feature type="compositionally biased region" description="Polar residues" evidence="10">
    <location>
        <begin position="233"/>
        <end position="247"/>
    </location>
</feature>
<dbReference type="CTD" id="6877"/>
<dbReference type="FunFam" id="2.130.10.10:FF:000243">
    <property type="entry name" value="Transcription initiation factor TFIID subunit 5"/>
    <property type="match status" value="1"/>
</dbReference>
<dbReference type="SUPFAM" id="SSF160897">
    <property type="entry name" value="Taf5 N-terminal domain-like"/>
    <property type="match status" value="1"/>
</dbReference>
<keyword evidence="7" id="KW-0539">Nucleus</keyword>
<dbReference type="InterPro" id="IPR019775">
    <property type="entry name" value="WD40_repeat_CS"/>
</dbReference>
<evidence type="ECO:0000256" key="5">
    <source>
        <dbReference type="ARBA" id="ARBA00023015"/>
    </source>
</evidence>
<name>A0A7M7K1D7_VARDE</name>